<name>A0A1G2KNS2_9BACT</name>
<organism evidence="1 2">
    <name type="scientific">Candidatus Sungbacteria bacterium RIFCSPHIGHO2_02_FULL_49_20</name>
    <dbReference type="NCBI Taxonomy" id="1802272"/>
    <lineage>
        <taxon>Bacteria</taxon>
        <taxon>Candidatus Sungiibacteriota</taxon>
    </lineage>
</organism>
<reference evidence="1 2" key="1">
    <citation type="journal article" date="2016" name="Nat. Commun.">
        <title>Thousands of microbial genomes shed light on interconnected biogeochemical processes in an aquifer system.</title>
        <authorList>
            <person name="Anantharaman K."/>
            <person name="Brown C.T."/>
            <person name="Hug L.A."/>
            <person name="Sharon I."/>
            <person name="Castelle C.J."/>
            <person name="Probst A.J."/>
            <person name="Thomas B.C."/>
            <person name="Singh A."/>
            <person name="Wilkins M.J."/>
            <person name="Karaoz U."/>
            <person name="Brodie E.L."/>
            <person name="Williams K.H."/>
            <person name="Hubbard S.S."/>
            <person name="Banfield J.F."/>
        </authorList>
    </citation>
    <scope>NUCLEOTIDE SEQUENCE [LARGE SCALE GENOMIC DNA]</scope>
</reference>
<dbReference type="AlphaFoldDB" id="A0A1G2KNS2"/>
<evidence type="ECO:0000313" key="2">
    <source>
        <dbReference type="Proteomes" id="UP000178710"/>
    </source>
</evidence>
<dbReference type="EMBL" id="MHQK01000039">
    <property type="protein sequence ID" value="OHA01055.1"/>
    <property type="molecule type" value="Genomic_DNA"/>
</dbReference>
<evidence type="ECO:0000313" key="1">
    <source>
        <dbReference type="EMBL" id="OHA01055.1"/>
    </source>
</evidence>
<gene>
    <name evidence="1" type="ORF">A3C12_00660</name>
</gene>
<comment type="caution">
    <text evidence="1">The sequence shown here is derived from an EMBL/GenBank/DDBJ whole genome shotgun (WGS) entry which is preliminary data.</text>
</comment>
<protein>
    <submittedName>
        <fullName evidence="1">Uncharacterized protein</fullName>
    </submittedName>
</protein>
<proteinExistence type="predicted"/>
<dbReference type="Proteomes" id="UP000178710">
    <property type="component" value="Unassembled WGS sequence"/>
</dbReference>
<sequence>MCNMTIQKFIKARPYLIWYVRDFEALSEEAVVEAVLNYGDFDDVKKIITILGIRKIAQIFKKHAWRKRSNYRPEIKNYFKLYFRKYAPSA</sequence>
<accession>A0A1G2KNS2</accession>